<dbReference type="EMBL" id="DYYG01000067">
    <property type="protein sequence ID" value="HJE26127.1"/>
    <property type="molecule type" value="Genomic_DNA"/>
</dbReference>
<dbReference type="Proteomes" id="UP000742631">
    <property type="component" value="Unassembled WGS sequence"/>
</dbReference>
<name>A0A921E6V0_9HYPH</name>
<sequence length="160" mass="18133">MHLLDQAIENPDAVASTKQGTREMPADKAGAPSDDGEMFHGQANVSCRNQRQMTLRKKATYDVDLGYLNKNPHLITEIIRSLIPDISTSRIFVPAFSSRRPNALLPHSGRHGRSLMPSGAMDACRNEPHARRLRFTPMSRRQNAQERRFEVLDIFLRNIL</sequence>
<evidence type="ECO:0000313" key="2">
    <source>
        <dbReference type="EMBL" id="HJE26127.1"/>
    </source>
</evidence>
<feature type="region of interest" description="Disordered" evidence="1">
    <location>
        <begin position="1"/>
        <end position="36"/>
    </location>
</feature>
<organism evidence="2 3">
    <name type="scientific">Methylorubrum populi</name>
    <dbReference type="NCBI Taxonomy" id="223967"/>
    <lineage>
        <taxon>Bacteria</taxon>
        <taxon>Pseudomonadati</taxon>
        <taxon>Pseudomonadota</taxon>
        <taxon>Alphaproteobacteria</taxon>
        <taxon>Hyphomicrobiales</taxon>
        <taxon>Methylobacteriaceae</taxon>
        <taxon>Methylorubrum</taxon>
    </lineage>
</organism>
<proteinExistence type="predicted"/>
<dbReference type="AlphaFoldDB" id="A0A921E6V0"/>
<comment type="caution">
    <text evidence="2">The sequence shown here is derived from an EMBL/GenBank/DDBJ whole genome shotgun (WGS) entry which is preliminary data.</text>
</comment>
<reference evidence="2" key="2">
    <citation type="submission" date="2021-09" db="EMBL/GenBank/DDBJ databases">
        <authorList>
            <person name="Gilroy R."/>
        </authorList>
    </citation>
    <scope>NUCLEOTIDE SEQUENCE</scope>
    <source>
        <strain evidence="2">316</strain>
    </source>
</reference>
<evidence type="ECO:0000313" key="3">
    <source>
        <dbReference type="Proteomes" id="UP000742631"/>
    </source>
</evidence>
<reference evidence="2" key="1">
    <citation type="journal article" date="2021" name="PeerJ">
        <title>Extensive microbial diversity within the chicken gut microbiome revealed by metagenomics and culture.</title>
        <authorList>
            <person name="Gilroy R."/>
            <person name="Ravi A."/>
            <person name="Getino M."/>
            <person name="Pursley I."/>
            <person name="Horton D.L."/>
            <person name="Alikhan N.F."/>
            <person name="Baker D."/>
            <person name="Gharbi K."/>
            <person name="Hall N."/>
            <person name="Watson M."/>
            <person name="Adriaenssens E.M."/>
            <person name="Foster-Nyarko E."/>
            <person name="Jarju S."/>
            <person name="Secka A."/>
            <person name="Antonio M."/>
            <person name="Oren A."/>
            <person name="Chaudhuri R.R."/>
            <person name="La Ragione R."/>
            <person name="Hildebrand F."/>
            <person name="Pallen M.J."/>
        </authorList>
    </citation>
    <scope>NUCLEOTIDE SEQUENCE</scope>
    <source>
        <strain evidence="2">316</strain>
    </source>
</reference>
<protein>
    <submittedName>
        <fullName evidence="2">Uncharacterized protein</fullName>
    </submittedName>
</protein>
<evidence type="ECO:0000256" key="1">
    <source>
        <dbReference type="SAM" id="MobiDB-lite"/>
    </source>
</evidence>
<gene>
    <name evidence="2" type="ORF">K8W01_20965</name>
</gene>
<accession>A0A921E6V0</accession>